<keyword evidence="2" id="KW-1185">Reference proteome</keyword>
<gene>
    <name evidence="1" type="ORF">BpHYR1_042485</name>
</gene>
<proteinExistence type="predicted"/>
<comment type="caution">
    <text evidence="1">The sequence shown here is derived from an EMBL/GenBank/DDBJ whole genome shotgun (WGS) entry which is preliminary data.</text>
</comment>
<reference evidence="1 2" key="1">
    <citation type="journal article" date="2018" name="Sci. Rep.">
        <title>Genomic signatures of local adaptation to the degree of environmental predictability in rotifers.</title>
        <authorList>
            <person name="Franch-Gras L."/>
            <person name="Hahn C."/>
            <person name="Garcia-Roger E.M."/>
            <person name="Carmona M.J."/>
            <person name="Serra M."/>
            <person name="Gomez A."/>
        </authorList>
    </citation>
    <scope>NUCLEOTIDE SEQUENCE [LARGE SCALE GENOMIC DNA]</scope>
    <source>
        <strain evidence="1">HYR1</strain>
    </source>
</reference>
<evidence type="ECO:0000313" key="2">
    <source>
        <dbReference type="Proteomes" id="UP000276133"/>
    </source>
</evidence>
<organism evidence="1 2">
    <name type="scientific">Brachionus plicatilis</name>
    <name type="common">Marine rotifer</name>
    <name type="synonym">Brachionus muelleri</name>
    <dbReference type="NCBI Taxonomy" id="10195"/>
    <lineage>
        <taxon>Eukaryota</taxon>
        <taxon>Metazoa</taxon>
        <taxon>Spiralia</taxon>
        <taxon>Gnathifera</taxon>
        <taxon>Rotifera</taxon>
        <taxon>Eurotatoria</taxon>
        <taxon>Monogononta</taxon>
        <taxon>Pseudotrocha</taxon>
        <taxon>Ploima</taxon>
        <taxon>Brachionidae</taxon>
        <taxon>Brachionus</taxon>
    </lineage>
</organism>
<dbReference type="AlphaFoldDB" id="A0A3M7SX10"/>
<protein>
    <submittedName>
        <fullName evidence="1">Uncharacterized protein</fullName>
    </submittedName>
</protein>
<evidence type="ECO:0000313" key="1">
    <source>
        <dbReference type="EMBL" id="RNA40344.1"/>
    </source>
</evidence>
<sequence length="129" mass="15401">MDISFLKIFRKNTLKVMCDFFRRFFYVESYLTGVRHHLCKKRIFRIIVFRIIETGPVWNEAYQAASDSSRLTSVKNIINDYSSKVLIHLFKVISIDLTPYEVHESSKQNEKKEYLLLKDPKIEDQFLES</sequence>
<accession>A0A3M7SX10</accession>
<dbReference type="EMBL" id="REGN01000651">
    <property type="protein sequence ID" value="RNA40344.1"/>
    <property type="molecule type" value="Genomic_DNA"/>
</dbReference>
<name>A0A3M7SX10_BRAPC</name>
<dbReference type="Proteomes" id="UP000276133">
    <property type="component" value="Unassembled WGS sequence"/>
</dbReference>